<accession>A0A0K0YD62</accession>
<dbReference type="EMBL" id="KR534502">
    <property type="protein sequence ID" value="AKS48923.1"/>
    <property type="molecule type" value="Genomic_DNA"/>
</dbReference>
<feature type="transmembrane region" description="Helical" evidence="1">
    <location>
        <begin position="126"/>
        <end position="147"/>
    </location>
</feature>
<feature type="transmembrane region" description="Helical" evidence="1">
    <location>
        <begin position="82"/>
        <end position="106"/>
    </location>
</feature>
<name>A0A0K0YD62_RAMMU</name>
<gene>
    <name evidence="2" type="primary">NAD6</name>
</gene>
<evidence type="ECO:0000256" key="1">
    <source>
        <dbReference type="SAM" id="Phobius"/>
    </source>
</evidence>
<protein>
    <submittedName>
        <fullName evidence="2">NADH dehydrogenase subunit 6</fullName>
    </submittedName>
</protein>
<proteinExistence type="predicted"/>
<reference evidence="2" key="1">
    <citation type="journal article" date="2015" name="Sci. Rep.">
        <title>The making of a branching annelid: an analysis of complete mitochondrial genome and ribosomal data of Ramisyllis multicaudata.</title>
        <authorList>
            <person name="Aguado M.T."/>
            <person name="Glasby C.J."/>
            <person name="Schroeder P.C."/>
            <person name="Weigert A."/>
            <person name="Bleidorn C."/>
        </authorList>
    </citation>
    <scope>NUCLEOTIDE SEQUENCE</scope>
</reference>
<organism evidence="2">
    <name type="scientific">Ramisyllis multicaudata</name>
    <name type="common">Polychaete worm</name>
    <dbReference type="NCBI Taxonomy" id="1166726"/>
    <lineage>
        <taxon>Eukaryota</taxon>
        <taxon>Metazoa</taxon>
        <taxon>Spiralia</taxon>
        <taxon>Lophotrochozoa</taxon>
        <taxon>Annelida</taxon>
        <taxon>Polychaeta</taxon>
        <taxon>Errantia</taxon>
        <taxon>Phyllodocida</taxon>
        <taxon>Syllidae</taxon>
        <taxon>Ramisyllis</taxon>
    </lineage>
</organism>
<keyword evidence="1" id="KW-1133">Transmembrane helix</keyword>
<evidence type="ECO:0000313" key="2">
    <source>
        <dbReference type="EMBL" id="AKS48923.1"/>
    </source>
</evidence>
<feature type="transmembrane region" description="Helical" evidence="1">
    <location>
        <begin position="12"/>
        <end position="36"/>
    </location>
</feature>
<geneLocation type="mitochondrion" evidence="2"/>
<sequence length="156" mass="17691">MMYKLIPSIIIMTIWTFLSTSTPIMLGMLVIMLALLTTLMSMTFLPSWLSMIIFIVYVGGLLVMFSYFLAIQMNFLIKNNMLSPLLLMLGTLWLLLMMTYTPLAPLSMTNSINHPTLLMTPMNSPTTIIIALNLLLILIIVVFLTHLQHSPLRPNK</sequence>
<keyword evidence="1" id="KW-0812">Transmembrane</keyword>
<feature type="transmembrane region" description="Helical" evidence="1">
    <location>
        <begin position="48"/>
        <end position="70"/>
    </location>
</feature>
<dbReference type="AlphaFoldDB" id="A0A0K0YD62"/>
<keyword evidence="1" id="KW-0472">Membrane</keyword>
<keyword evidence="2" id="KW-0496">Mitochondrion</keyword>